<proteinExistence type="predicted"/>
<dbReference type="SMART" id="SM00034">
    <property type="entry name" value="CLECT"/>
    <property type="match status" value="1"/>
</dbReference>
<evidence type="ECO:0000313" key="4">
    <source>
        <dbReference type="EMBL" id="KAF3698123.1"/>
    </source>
</evidence>
<evidence type="ECO:0000256" key="1">
    <source>
        <dbReference type="ARBA" id="ARBA00023157"/>
    </source>
</evidence>
<reference evidence="5" key="2">
    <citation type="submission" date="2019-02" db="EMBL/GenBank/DDBJ databases">
        <title>Opniocepnalus argus Var Kimnra genome.</title>
        <authorList>
            <person name="Zhou C."/>
            <person name="Xiao S."/>
        </authorList>
    </citation>
    <scope>NUCLEOTIDE SEQUENCE [LARGE SCALE GENOMIC DNA]</scope>
</reference>
<dbReference type="InterPro" id="IPR002353">
    <property type="entry name" value="AntifreezeII"/>
</dbReference>
<name>A0A6G1Q704_CHAAH</name>
<gene>
    <name evidence="4" type="ORF">EXN66_Car013804</name>
</gene>
<organism evidence="4 5">
    <name type="scientific">Channa argus</name>
    <name type="common">Northern snakehead</name>
    <name type="synonym">Ophicephalus argus</name>
    <dbReference type="NCBI Taxonomy" id="215402"/>
    <lineage>
        <taxon>Eukaryota</taxon>
        <taxon>Metazoa</taxon>
        <taxon>Chordata</taxon>
        <taxon>Craniata</taxon>
        <taxon>Vertebrata</taxon>
        <taxon>Euteleostomi</taxon>
        <taxon>Actinopterygii</taxon>
        <taxon>Neopterygii</taxon>
        <taxon>Teleostei</taxon>
        <taxon>Neoteleostei</taxon>
        <taxon>Acanthomorphata</taxon>
        <taxon>Anabantaria</taxon>
        <taxon>Anabantiformes</taxon>
        <taxon>Channoidei</taxon>
        <taxon>Channidae</taxon>
        <taxon>Channa</taxon>
    </lineage>
</organism>
<feature type="domain" description="C-type lectin" evidence="3">
    <location>
        <begin position="51"/>
        <end position="168"/>
    </location>
</feature>
<dbReference type="Proteomes" id="UP000503349">
    <property type="component" value="Chromosome 13"/>
</dbReference>
<dbReference type="Gene3D" id="3.10.100.10">
    <property type="entry name" value="Mannose-Binding Protein A, subunit A"/>
    <property type="match status" value="1"/>
</dbReference>
<dbReference type="InterPro" id="IPR018378">
    <property type="entry name" value="C-type_lectin_CS"/>
</dbReference>
<evidence type="ECO:0000313" key="5">
    <source>
        <dbReference type="Proteomes" id="UP000503349"/>
    </source>
</evidence>
<dbReference type="CDD" id="cd00037">
    <property type="entry name" value="CLECT"/>
    <property type="match status" value="1"/>
</dbReference>
<dbReference type="PROSITE" id="PS50041">
    <property type="entry name" value="C_TYPE_LECTIN_2"/>
    <property type="match status" value="1"/>
</dbReference>
<dbReference type="PRINTS" id="PR00356">
    <property type="entry name" value="ANTIFREEZEII"/>
</dbReference>
<keyword evidence="5" id="KW-1185">Reference proteome</keyword>
<dbReference type="PROSITE" id="PS00615">
    <property type="entry name" value="C_TYPE_LECTIN_1"/>
    <property type="match status" value="1"/>
</dbReference>
<dbReference type="AlphaFoldDB" id="A0A6G1Q704"/>
<accession>A0A6G1Q704</accession>
<feature type="signal peptide" evidence="2">
    <location>
        <begin position="1"/>
        <end position="19"/>
    </location>
</feature>
<dbReference type="Pfam" id="PF00059">
    <property type="entry name" value="Lectin_C"/>
    <property type="match status" value="1"/>
</dbReference>
<protein>
    <submittedName>
        <fullName evidence="4">Ladderlectin</fullName>
    </submittedName>
</protein>
<evidence type="ECO:0000256" key="2">
    <source>
        <dbReference type="SAM" id="SignalP"/>
    </source>
</evidence>
<dbReference type="SUPFAM" id="SSF56436">
    <property type="entry name" value="C-type lectin-like"/>
    <property type="match status" value="1"/>
</dbReference>
<dbReference type="InterPro" id="IPR016187">
    <property type="entry name" value="CTDL_fold"/>
</dbReference>
<evidence type="ECO:0000259" key="3">
    <source>
        <dbReference type="PROSITE" id="PS50041"/>
    </source>
</evidence>
<reference evidence="4 5" key="1">
    <citation type="submission" date="2019-02" db="EMBL/GenBank/DDBJ databases">
        <title>Opniocepnalus argus genome.</title>
        <authorList>
            <person name="Zhou C."/>
            <person name="Xiao S."/>
        </authorList>
    </citation>
    <scope>NUCLEOTIDE SEQUENCE [LARGE SCALE GENOMIC DNA]</scope>
    <source>
        <strain evidence="4">OARG1902GOOAL</strain>
        <tissue evidence="4">Muscle</tissue>
    </source>
</reference>
<dbReference type="OrthoDB" id="7357196at2759"/>
<keyword evidence="1" id="KW-1015">Disulfide bond</keyword>
<dbReference type="InterPro" id="IPR001304">
    <property type="entry name" value="C-type_lectin-like"/>
</dbReference>
<sequence>MKILTVCVLGWAMMALTKAAAFPGEIAEDDQTGNSDLVKRYWYCSSGWTYINGACFQYVSNHMTWDMAEKHCQSMGAHLASVQSIYEYHEMQKMTAPHGYKETWIGGYQTAKVNVWFWTDGDKFEFLHWCKGEPNNLDQAQHCLQMNHSAEKCWDDVGCDAHLPSICVKRGSGWGVVL</sequence>
<dbReference type="InterPro" id="IPR050111">
    <property type="entry name" value="C-type_lectin/snaclec_domain"/>
</dbReference>
<dbReference type="PANTHER" id="PTHR22803">
    <property type="entry name" value="MANNOSE, PHOSPHOLIPASE, LECTIN RECEPTOR RELATED"/>
    <property type="match status" value="1"/>
</dbReference>
<dbReference type="InterPro" id="IPR016186">
    <property type="entry name" value="C-type_lectin-like/link_sf"/>
</dbReference>
<feature type="chain" id="PRO_5026238340" evidence="2">
    <location>
        <begin position="20"/>
        <end position="178"/>
    </location>
</feature>
<keyword evidence="2" id="KW-0732">Signal</keyword>
<dbReference type="EMBL" id="CM015724">
    <property type="protein sequence ID" value="KAF3698123.1"/>
    <property type="molecule type" value="Genomic_DNA"/>
</dbReference>